<dbReference type="PANTHER" id="PTHR45224">
    <property type="entry name" value="OS01G0527900 PROTEIN-RELATED"/>
    <property type="match status" value="1"/>
</dbReference>
<dbReference type="Proteomes" id="UP000007015">
    <property type="component" value="Chromosome 11"/>
</dbReference>
<protein>
    <recommendedName>
        <fullName evidence="3">Myb-like domain-containing protein</fullName>
    </recommendedName>
</protein>
<dbReference type="HOGENOM" id="CLU_1333827_0_0_1"/>
<organism evidence="1 2">
    <name type="scientific">Oryza sativa subsp. indica</name>
    <name type="common">Rice</name>
    <dbReference type="NCBI Taxonomy" id="39946"/>
    <lineage>
        <taxon>Eukaryota</taxon>
        <taxon>Viridiplantae</taxon>
        <taxon>Streptophyta</taxon>
        <taxon>Embryophyta</taxon>
        <taxon>Tracheophyta</taxon>
        <taxon>Spermatophyta</taxon>
        <taxon>Magnoliopsida</taxon>
        <taxon>Liliopsida</taxon>
        <taxon>Poales</taxon>
        <taxon>Poaceae</taxon>
        <taxon>BOP clade</taxon>
        <taxon>Oryzoideae</taxon>
        <taxon>Oryzeae</taxon>
        <taxon>Oryzinae</taxon>
        <taxon>Oryza</taxon>
        <taxon>Oryza sativa</taxon>
    </lineage>
</organism>
<sequence>MERLSAWLNNSNDPINGNSKKGPHYWKQVAEEYNTYAPKGKKRTAMQCKNHWNSISTLVAKFHGCCSELSKTYQSGHSDQQLMELVHEEYKKVKGTNKPFAFEYWWRVELTLLLQTETLMKQLMLNTVDHKDRRQQKSSGRGRGKGSWGRVGYQMKVWDNSIICKSKKSEAIKKMAHAASEHAQAIAIQAEADKEKAKMEKNQAVQ</sequence>
<dbReference type="OMA" id="HWNSIST"/>
<reference evidence="1 2" key="1">
    <citation type="journal article" date="2005" name="PLoS Biol.">
        <title>The genomes of Oryza sativa: a history of duplications.</title>
        <authorList>
            <person name="Yu J."/>
            <person name="Wang J."/>
            <person name="Lin W."/>
            <person name="Li S."/>
            <person name="Li H."/>
            <person name="Zhou J."/>
            <person name="Ni P."/>
            <person name="Dong W."/>
            <person name="Hu S."/>
            <person name="Zeng C."/>
            <person name="Zhang J."/>
            <person name="Zhang Y."/>
            <person name="Li R."/>
            <person name="Xu Z."/>
            <person name="Li S."/>
            <person name="Li X."/>
            <person name="Zheng H."/>
            <person name="Cong L."/>
            <person name="Lin L."/>
            <person name="Yin J."/>
            <person name="Geng J."/>
            <person name="Li G."/>
            <person name="Shi J."/>
            <person name="Liu J."/>
            <person name="Lv H."/>
            <person name="Li J."/>
            <person name="Wang J."/>
            <person name="Deng Y."/>
            <person name="Ran L."/>
            <person name="Shi X."/>
            <person name="Wang X."/>
            <person name="Wu Q."/>
            <person name="Li C."/>
            <person name="Ren X."/>
            <person name="Wang J."/>
            <person name="Wang X."/>
            <person name="Li D."/>
            <person name="Liu D."/>
            <person name="Zhang X."/>
            <person name="Ji Z."/>
            <person name="Zhao W."/>
            <person name="Sun Y."/>
            <person name="Zhang Z."/>
            <person name="Bao J."/>
            <person name="Han Y."/>
            <person name="Dong L."/>
            <person name="Ji J."/>
            <person name="Chen P."/>
            <person name="Wu S."/>
            <person name="Liu J."/>
            <person name="Xiao Y."/>
            <person name="Bu D."/>
            <person name="Tan J."/>
            <person name="Yang L."/>
            <person name="Ye C."/>
            <person name="Zhang J."/>
            <person name="Xu J."/>
            <person name="Zhou Y."/>
            <person name="Yu Y."/>
            <person name="Zhang B."/>
            <person name="Zhuang S."/>
            <person name="Wei H."/>
            <person name="Liu B."/>
            <person name="Lei M."/>
            <person name="Yu H."/>
            <person name="Li Y."/>
            <person name="Xu H."/>
            <person name="Wei S."/>
            <person name="He X."/>
            <person name="Fang L."/>
            <person name="Zhang Z."/>
            <person name="Zhang Y."/>
            <person name="Huang X."/>
            <person name="Su Z."/>
            <person name="Tong W."/>
            <person name="Li J."/>
            <person name="Tong Z."/>
            <person name="Li S."/>
            <person name="Ye J."/>
            <person name="Wang L."/>
            <person name="Fang L."/>
            <person name="Lei T."/>
            <person name="Chen C."/>
            <person name="Chen H."/>
            <person name="Xu Z."/>
            <person name="Li H."/>
            <person name="Huang H."/>
            <person name="Zhang F."/>
            <person name="Xu H."/>
            <person name="Li N."/>
            <person name="Zhao C."/>
            <person name="Li S."/>
            <person name="Dong L."/>
            <person name="Huang Y."/>
            <person name="Li L."/>
            <person name="Xi Y."/>
            <person name="Qi Q."/>
            <person name="Li W."/>
            <person name="Zhang B."/>
            <person name="Hu W."/>
            <person name="Zhang Y."/>
            <person name="Tian X."/>
            <person name="Jiao Y."/>
            <person name="Liang X."/>
            <person name="Jin J."/>
            <person name="Gao L."/>
            <person name="Zheng W."/>
            <person name="Hao B."/>
            <person name="Liu S."/>
            <person name="Wang W."/>
            <person name="Yuan L."/>
            <person name="Cao M."/>
            <person name="McDermott J."/>
            <person name="Samudrala R."/>
            <person name="Wang J."/>
            <person name="Wong G.K."/>
            <person name="Yang H."/>
        </authorList>
    </citation>
    <scope>NUCLEOTIDE SEQUENCE [LARGE SCALE GENOMIC DNA]</scope>
    <source>
        <strain evidence="2">cv. 93-11</strain>
    </source>
</reference>
<dbReference type="Gramene" id="BGIOSGA035245-TA">
    <property type="protein sequence ID" value="BGIOSGA035245-PA"/>
    <property type="gene ID" value="BGIOSGA035245"/>
</dbReference>
<proteinExistence type="predicted"/>
<evidence type="ECO:0008006" key="3">
    <source>
        <dbReference type="Google" id="ProtNLM"/>
    </source>
</evidence>
<name>A2ZE49_ORYSI</name>
<evidence type="ECO:0000313" key="2">
    <source>
        <dbReference type="Proteomes" id="UP000007015"/>
    </source>
</evidence>
<gene>
    <name evidence="1" type="ORF">OsI_36062</name>
</gene>
<evidence type="ECO:0000313" key="1">
    <source>
        <dbReference type="EMBL" id="EAY80883.1"/>
    </source>
</evidence>
<dbReference type="PANTHER" id="PTHR45224:SF16">
    <property type="entry name" value="OS01G0527900 PROTEIN"/>
    <property type="match status" value="1"/>
</dbReference>
<dbReference type="AlphaFoldDB" id="A2ZE49"/>
<dbReference type="EMBL" id="CM000136">
    <property type="protein sequence ID" value="EAY80883.1"/>
    <property type="molecule type" value="Genomic_DNA"/>
</dbReference>
<dbReference type="Gene3D" id="1.10.10.60">
    <property type="entry name" value="Homeodomain-like"/>
    <property type="match status" value="1"/>
</dbReference>
<accession>A2ZE49</accession>
<keyword evidence="2" id="KW-1185">Reference proteome</keyword>